<evidence type="ECO:0000259" key="9">
    <source>
        <dbReference type="Pfam" id="PF13837"/>
    </source>
</evidence>
<keyword evidence="11" id="KW-1185">Reference proteome</keyword>
<keyword evidence="4" id="KW-0238">DNA-binding</keyword>
<proteinExistence type="predicted"/>
<reference evidence="10" key="1">
    <citation type="submission" date="2022-07" db="EMBL/GenBank/DDBJ databases">
        <authorList>
            <person name="Macas J."/>
            <person name="Novak P."/>
            <person name="Neumann P."/>
        </authorList>
    </citation>
    <scope>NUCLEOTIDE SEQUENCE</scope>
</reference>
<dbReference type="EMBL" id="CAMAPE010000005">
    <property type="protein sequence ID" value="CAH9069571.1"/>
    <property type="molecule type" value="Genomic_DNA"/>
</dbReference>
<comment type="subcellular location">
    <subcellularLocation>
        <location evidence="1">Nucleus</location>
    </subcellularLocation>
</comment>
<sequence>MESPAAQKKPRTNAGGREDCWSEGATETLVEAWGDRYIKLNRGNLRQNDWKEVADAVNARQDGVKPQRSDIQCKNRVDTLKKKYKLEKSKSSPSTWSLYDRLDYLIGTSGSVQPSSFNRKSAATMSKFKPEPCLNPNPRSLVYSGGSSKLNSSGSNNSSPGGDGGDGYMLLAGTGRKRKHDYADLSEETSAYRELARAILNFGEMYERIESSKQQQIMELEKQRMKLSQELEVQRMHMFMEAQLQLAKSKRPSKHSPAGNEDVGKCATD</sequence>
<name>A0A9P1E0E1_CUSEU</name>
<protein>
    <recommendedName>
        <fullName evidence="9">Myb/SANT-like DNA-binding domain-containing protein</fullName>
    </recommendedName>
</protein>
<dbReference type="GO" id="GO:0000976">
    <property type="term" value="F:transcription cis-regulatory region binding"/>
    <property type="evidence" value="ECO:0007669"/>
    <property type="project" value="TreeGrafter"/>
</dbReference>
<evidence type="ECO:0000256" key="7">
    <source>
        <dbReference type="SAM" id="Coils"/>
    </source>
</evidence>
<keyword evidence="2" id="KW-0805">Transcription regulation</keyword>
<evidence type="ECO:0000256" key="6">
    <source>
        <dbReference type="ARBA" id="ARBA00023242"/>
    </source>
</evidence>
<dbReference type="InterPro" id="IPR044823">
    <property type="entry name" value="ASIL1/2-like"/>
</dbReference>
<feature type="compositionally biased region" description="Low complexity" evidence="8">
    <location>
        <begin position="144"/>
        <end position="160"/>
    </location>
</feature>
<dbReference type="Proteomes" id="UP001152484">
    <property type="component" value="Unassembled WGS sequence"/>
</dbReference>
<evidence type="ECO:0000256" key="8">
    <source>
        <dbReference type="SAM" id="MobiDB-lite"/>
    </source>
</evidence>
<dbReference type="AlphaFoldDB" id="A0A9P1E0E1"/>
<dbReference type="OrthoDB" id="2019351at2759"/>
<dbReference type="FunFam" id="1.10.10.60:FF:000104">
    <property type="entry name" value="trihelix transcription factor ASIL2"/>
    <property type="match status" value="1"/>
</dbReference>
<evidence type="ECO:0000256" key="2">
    <source>
        <dbReference type="ARBA" id="ARBA00023015"/>
    </source>
</evidence>
<gene>
    <name evidence="10" type="ORF">CEURO_LOCUS3280</name>
</gene>
<evidence type="ECO:0000313" key="11">
    <source>
        <dbReference type="Proteomes" id="UP001152484"/>
    </source>
</evidence>
<dbReference type="InterPro" id="IPR044822">
    <property type="entry name" value="Myb_DNA-bind_4"/>
</dbReference>
<organism evidence="10 11">
    <name type="scientific">Cuscuta europaea</name>
    <name type="common">European dodder</name>
    <dbReference type="NCBI Taxonomy" id="41803"/>
    <lineage>
        <taxon>Eukaryota</taxon>
        <taxon>Viridiplantae</taxon>
        <taxon>Streptophyta</taxon>
        <taxon>Embryophyta</taxon>
        <taxon>Tracheophyta</taxon>
        <taxon>Spermatophyta</taxon>
        <taxon>Magnoliopsida</taxon>
        <taxon>eudicotyledons</taxon>
        <taxon>Gunneridae</taxon>
        <taxon>Pentapetalae</taxon>
        <taxon>asterids</taxon>
        <taxon>lamiids</taxon>
        <taxon>Solanales</taxon>
        <taxon>Convolvulaceae</taxon>
        <taxon>Cuscuteae</taxon>
        <taxon>Cuscuta</taxon>
        <taxon>Cuscuta subgen. Cuscuta</taxon>
    </lineage>
</organism>
<dbReference type="GO" id="GO:0005634">
    <property type="term" value="C:nucleus"/>
    <property type="evidence" value="ECO:0007669"/>
    <property type="project" value="UniProtKB-SubCell"/>
</dbReference>
<feature type="coiled-coil region" evidence="7">
    <location>
        <begin position="210"/>
        <end position="237"/>
    </location>
</feature>
<feature type="region of interest" description="Disordered" evidence="8">
    <location>
        <begin position="1"/>
        <end position="20"/>
    </location>
</feature>
<evidence type="ECO:0000256" key="5">
    <source>
        <dbReference type="ARBA" id="ARBA00023163"/>
    </source>
</evidence>
<evidence type="ECO:0000256" key="1">
    <source>
        <dbReference type="ARBA" id="ARBA00004123"/>
    </source>
</evidence>
<evidence type="ECO:0000256" key="3">
    <source>
        <dbReference type="ARBA" id="ARBA00023054"/>
    </source>
</evidence>
<dbReference type="PANTHER" id="PTHR31307:SF40">
    <property type="entry name" value="TRIHELIX TRANSCRIPTION FACTOR ENAP1-RELATED"/>
    <property type="match status" value="1"/>
</dbReference>
<keyword evidence="3 7" id="KW-0175">Coiled coil</keyword>
<feature type="region of interest" description="Disordered" evidence="8">
    <location>
        <begin position="127"/>
        <end position="172"/>
    </location>
</feature>
<dbReference type="PANTHER" id="PTHR31307">
    <property type="entry name" value="TRIHELIX TRANSCRIPTION FACTOR ASIL2"/>
    <property type="match status" value="1"/>
</dbReference>
<dbReference type="Gene3D" id="1.10.10.60">
    <property type="entry name" value="Homeodomain-like"/>
    <property type="match status" value="1"/>
</dbReference>
<dbReference type="Pfam" id="PF13837">
    <property type="entry name" value="Myb_DNA-bind_4"/>
    <property type="match status" value="1"/>
</dbReference>
<keyword evidence="6" id="KW-0539">Nucleus</keyword>
<accession>A0A9P1E0E1</accession>
<feature type="domain" description="Myb/SANT-like DNA-binding" evidence="9">
    <location>
        <begin position="19"/>
        <end position="103"/>
    </location>
</feature>
<evidence type="ECO:0000313" key="10">
    <source>
        <dbReference type="EMBL" id="CAH9069571.1"/>
    </source>
</evidence>
<evidence type="ECO:0000256" key="4">
    <source>
        <dbReference type="ARBA" id="ARBA00023125"/>
    </source>
</evidence>
<comment type="caution">
    <text evidence="10">The sequence shown here is derived from an EMBL/GenBank/DDBJ whole genome shotgun (WGS) entry which is preliminary data.</text>
</comment>
<keyword evidence="5" id="KW-0804">Transcription</keyword>
<feature type="region of interest" description="Disordered" evidence="8">
    <location>
        <begin position="245"/>
        <end position="269"/>
    </location>
</feature>